<dbReference type="InterPro" id="IPR043502">
    <property type="entry name" value="DNA/RNA_pol_sf"/>
</dbReference>
<dbReference type="PANTHER" id="PTHR11439:SF495">
    <property type="entry name" value="REVERSE TRANSCRIPTASE, RNA-DEPENDENT DNA POLYMERASE-RELATED"/>
    <property type="match status" value="1"/>
</dbReference>
<dbReference type="AlphaFoldDB" id="A0A699JRX4"/>
<proteinExistence type="predicted"/>
<accession>A0A699JRX4</accession>
<dbReference type="SUPFAM" id="SSF56672">
    <property type="entry name" value="DNA/RNA polymerases"/>
    <property type="match status" value="1"/>
</dbReference>
<evidence type="ECO:0000313" key="2">
    <source>
        <dbReference type="EMBL" id="GFA53916.1"/>
    </source>
</evidence>
<dbReference type="CDD" id="cd09272">
    <property type="entry name" value="RNase_HI_RT_Ty1"/>
    <property type="match status" value="1"/>
</dbReference>
<sequence>MCMFALTVSRTEPKNIKEAMDDSAWIESMQEELHQFDRLDVWELVDRPLCKNVINMKWLWKNKRDEENTVIRNKSRLVAKGYAQKEGVDFEESFVHVARLEAVRLFIAYAAHKSFTVYQMDVKTVFLYGPLKEKVYVNQPDDFVDPYHPDKVYRLKKALYGLKQAPRACVGTPMATKHLDADLSGTPVDQMKYRSMVGALMHLTTSRPDIMHATCYCARYQAKPTEKHLTSVKWIFWYLKDTIHMGLWYPKDTGFELTAFLDSDHASCLDSQAEYVSLSACCAQVLWMRTQLTDYGFHFDKIPMYCDSKAAIAISCNPVQHSRTKHIDIRYHFIKKKVEKGIVELFFVETEYQLADLFTKALPEERFKYLVRRLGMRCLTPEELEVLAKESA</sequence>
<evidence type="ECO:0000259" key="1">
    <source>
        <dbReference type="Pfam" id="PF07727"/>
    </source>
</evidence>
<comment type="caution">
    <text evidence="2">The sequence shown here is derived from an EMBL/GenBank/DDBJ whole genome shotgun (WGS) entry which is preliminary data.</text>
</comment>
<dbReference type="InterPro" id="IPR013103">
    <property type="entry name" value="RVT_2"/>
</dbReference>
<gene>
    <name evidence="2" type="ORF">Tci_625888</name>
</gene>
<reference evidence="2" key="1">
    <citation type="journal article" date="2019" name="Sci. Rep.">
        <title>Draft genome of Tanacetum cinerariifolium, the natural source of mosquito coil.</title>
        <authorList>
            <person name="Yamashiro T."/>
            <person name="Shiraishi A."/>
            <person name="Satake H."/>
            <person name="Nakayama K."/>
        </authorList>
    </citation>
    <scope>NUCLEOTIDE SEQUENCE</scope>
</reference>
<dbReference type="Pfam" id="PF07727">
    <property type="entry name" value="RVT_2"/>
    <property type="match status" value="1"/>
</dbReference>
<name>A0A699JRX4_TANCI</name>
<dbReference type="PANTHER" id="PTHR11439">
    <property type="entry name" value="GAG-POL-RELATED RETROTRANSPOSON"/>
    <property type="match status" value="1"/>
</dbReference>
<protein>
    <submittedName>
        <fullName evidence="2">Integrase, catalytic region, zinc finger, CCHC-type, peptidase aspartic, catalytic</fullName>
    </submittedName>
</protein>
<organism evidence="2">
    <name type="scientific">Tanacetum cinerariifolium</name>
    <name type="common">Dalmatian daisy</name>
    <name type="synonym">Chrysanthemum cinerariifolium</name>
    <dbReference type="NCBI Taxonomy" id="118510"/>
    <lineage>
        <taxon>Eukaryota</taxon>
        <taxon>Viridiplantae</taxon>
        <taxon>Streptophyta</taxon>
        <taxon>Embryophyta</taxon>
        <taxon>Tracheophyta</taxon>
        <taxon>Spermatophyta</taxon>
        <taxon>Magnoliopsida</taxon>
        <taxon>eudicotyledons</taxon>
        <taxon>Gunneridae</taxon>
        <taxon>Pentapetalae</taxon>
        <taxon>asterids</taxon>
        <taxon>campanulids</taxon>
        <taxon>Asterales</taxon>
        <taxon>Asteraceae</taxon>
        <taxon>Asteroideae</taxon>
        <taxon>Anthemideae</taxon>
        <taxon>Anthemidinae</taxon>
        <taxon>Tanacetum</taxon>
    </lineage>
</organism>
<dbReference type="EMBL" id="BKCJ010441822">
    <property type="protein sequence ID" value="GFA53916.1"/>
    <property type="molecule type" value="Genomic_DNA"/>
</dbReference>
<feature type="domain" description="Reverse transcriptase Ty1/copia-type" evidence="1">
    <location>
        <begin position="40"/>
        <end position="168"/>
    </location>
</feature>